<protein>
    <submittedName>
        <fullName evidence="1">Uncharacterized protein</fullName>
    </submittedName>
</protein>
<dbReference type="AlphaFoldDB" id="A0A3B0UF62"/>
<feature type="non-terminal residue" evidence="1">
    <location>
        <position position="1"/>
    </location>
</feature>
<dbReference type="InterPro" id="IPR036188">
    <property type="entry name" value="FAD/NAD-bd_sf"/>
</dbReference>
<evidence type="ECO:0000313" key="1">
    <source>
        <dbReference type="EMBL" id="VAW23129.1"/>
    </source>
</evidence>
<sequence length="307" mass="35023">VGGGLASLDVVKIVMIELVKKQLYLKKGIDIDLFTLEKQGIKFFLDEHAINFEELDLKKATLVYRRTAKDMPLKSPKDNSEESIEAAKLVSEKLLNKYIEKYLFNFIPLSIPVDFKEKDDKLTSVIFQKVAIENGKIKPEENSFFELKTDILISSIGSIPEQLEGLEYEYSSLKMKRNTGYQVAGFENVFAVGNAVTGRGNIQESKRHGKQITTLIIDEHLTEDALEKWLTNINNEIKSKVDKDLNAIIREISKLHIQPNSVIEGILDKTNQIHKKIGYTNYGDWIQKNTPDRLEDMLKNKSNCKCI</sequence>
<dbReference type="Gene3D" id="3.50.50.60">
    <property type="entry name" value="FAD/NAD(P)-binding domain"/>
    <property type="match status" value="1"/>
</dbReference>
<name>A0A3B0UF62_9ZZZZ</name>
<proteinExistence type="predicted"/>
<accession>A0A3B0UF62</accession>
<organism evidence="1">
    <name type="scientific">hydrothermal vent metagenome</name>
    <dbReference type="NCBI Taxonomy" id="652676"/>
    <lineage>
        <taxon>unclassified sequences</taxon>
        <taxon>metagenomes</taxon>
        <taxon>ecological metagenomes</taxon>
    </lineage>
</organism>
<dbReference type="EMBL" id="UOER01000180">
    <property type="protein sequence ID" value="VAW23129.1"/>
    <property type="molecule type" value="Genomic_DNA"/>
</dbReference>
<gene>
    <name evidence="1" type="ORF">MNBD_BACTEROID04-2004</name>
</gene>
<reference evidence="1" key="1">
    <citation type="submission" date="2018-06" db="EMBL/GenBank/DDBJ databases">
        <authorList>
            <person name="Zhirakovskaya E."/>
        </authorList>
    </citation>
    <scope>NUCLEOTIDE SEQUENCE</scope>
</reference>